<dbReference type="STRING" id="1802274.A3J58_01615"/>
<evidence type="ECO:0000313" key="2">
    <source>
        <dbReference type="EMBL" id="OHA02406.1"/>
    </source>
</evidence>
<comment type="caution">
    <text evidence="2">The sequence shown here is derived from an EMBL/GenBank/DDBJ whole genome shotgun (WGS) entry which is preliminary data.</text>
</comment>
<name>A0A1G2KSK5_9BACT</name>
<evidence type="ECO:0000313" key="3">
    <source>
        <dbReference type="Proteomes" id="UP000178510"/>
    </source>
</evidence>
<organism evidence="2 3">
    <name type="scientific">Candidatus Sungbacteria bacterium RIFCSPHIGHO2_02_FULL_52_23</name>
    <dbReference type="NCBI Taxonomy" id="1802274"/>
    <lineage>
        <taxon>Bacteria</taxon>
        <taxon>Candidatus Sungiibacteriota</taxon>
    </lineage>
</organism>
<keyword evidence="1" id="KW-0812">Transmembrane</keyword>
<proteinExistence type="predicted"/>
<accession>A0A1G2KSK5</accession>
<feature type="transmembrane region" description="Helical" evidence="1">
    <location>
        <begin position="65"/>
        <end position="94"/>
    </location>
</feature>
<dbReference type="Proteomes" id="UP000178510">
    <property type="component" value="Unassembled WGS sequence"/>
</dbReference>
<sequence length="139" mass="15547">MESSQQNNKASAIVEIKSQSFFQGPLPPPELLAKYEAISSGLADRITAMAEENGKHRRRMEWRMLTLSVVSNFSGQVFAFVVVITGIFAGVYLLTKDKPVSGLISMIVSLAPVAYRFIHFDKRSRKTKGDKEEQQNKIP</sequence>
<protein>
    <recommendedName>
        <fullName evidence="4">DUF2335 domain-containing protein</fullName>
    </recommendedName>
</protein>
<feature type="transmembrane region" description="Helical" evidence="1">
    <location>
        <begin position="100"/>
        <end position="118"/>
    </location>
</feature>
<dbReference type="AlphaFoldDB" id="A0A1G2KSK5"/>
<reference evidence="2 3" key="1">
    <citation type="journal article" date="2016" name="Nat. Commun.">
        <title>Thousands of microbial genomes shed light on interconnected biogeochemical processes in an aquifer system.</title>
        <authorList>
            <person name="Anantharaman K."/>
            <person name="Brown C.T."/>
            <person name="Hug L.A."/>
            <person name="Sharon I."/>
            <person name="Castelle C.J."/>
            <person name="Probst A.J."/>
            <person name="Thomas B.C."/>
            <person name="Singh A."/>
            <person name="Wilkins M.J."/>
            <person name="Karaoz U."/>
            <person name="Brodie E.L."/>
            <person name="Williams K.H."/>
            <person name="Hubbard S.S."/>
            <person name="Banfield J.F."/>
        </authorList>
    </citation>
    <scope>NUCLEOTIDE SEQUENCE [LARGE SCALE GENOMIC DNA]</scope>
</reference>
<gene>
    <name evidence="2" type="ORF">A3J58_01615</name>
</gene>
<dbReference type="InterPro" id="IPR019284">
    <property type="entry name" value="RP532"/>
</dbReference>
<dbReference type="EMBL" id="MHQM01000048">
    <property type="protein sequence ID" value="OHA02406.1"/>
    <property type="molecule type" value="Genomic_DNA"/>
</dbReference>
<evidence type="ECO:0000256" key="1">
    <source>
        <dbReference type="SAM" id="Phobius"/>
    </source>
</evidence>
<evidence type="ECO:0008006" key="4">
    <source>
        <dbReference type="Google" id="ProtNLM"/>
    </source>
</evidence>
<keyword evidence="1" id="KW-1133">Transmembrane helix</keyword>
<keyword evidence="1" id="KW-0472">Membrane</keyword>
<dbReference type="Pfam" id="PF10097">
    <property type="entry name" value="DUF2335"/>
    <property type="match status" value="1"/>
</dbReference>